<dbReference type="InterPro" id="IPR049255">
    <property type="entry name" value="Apc1_N"/>
</dbReference>
<feature type="domain" description="Anaphase-promoting complex subunit 1 C-terminal" evidence="8">
    <location>
        <begin position="1712"/>
        <end position="1896"/>
    </location>
</feature>
<dbReference type="GO" id="GO:0060090">
    <property type="term" value="F:molecular adaptor activity"/>
    <property type="evidence" value="ECO:0007669"/>
    <property type="project" value="TreeGrafter"/>
</dbReference>
<feature type="compositionally biased region" description="Low complexity" evidence="6">
    <location>
        <begin position="323"/>
        <end position="335"/>
    </location>
</feature>
<dbReference type="InParanoid" id="A0A409XHM9"/>
<dbReference type="GO" id="GO:0051301">
    <property type="term" value="P:cell division"/>
    <property type="evidence" value="ECO:0007669"/>
    <property type="project" value="UniProtKB-KW"/>
</dbReference>
<keyword evidence="4" id="KW-0498">Mitosis</keyword>
<dbReference type="Gene3D" id="1.25.10.10">
    <property type="entry name" value="Leucine-rich Repeat Variant"/>
    <property type="match status" value="2"/>
</dbReference>
<evidence type="ECO:0000256" key="5">
    <source>
        <dbReference type="ARBA" id="ARBA00023306"/>
    </source>
</evidence>
<dbReference type="Pfam" id="PF18122">
    <property type="entry name" value="APC1_C"/>
    <property type="match status" value="1"/>
</dbReference>
<evidence type="ECO:0000256" key="6">
    <source>
        <dbReference type="SAM" id="MobiDB-lite"/>
    </source>
</evidence>
<gene>
    <name evidence="10" type="ORF">CVT25_013083</name>
</gene>
<dbReference type="Proteomes" id="UP000283269">
    <property type="component" value="Unassembled WGS sequence"/>
</dbReference>
<keyword evidence="11" id="KW-1185">Reference proteome</keyword>
<evidence type="ECO:0000259" key="7">
    <source>
        <dbReference type="Pfam" id="PF12859"/>
    </source>
</evidence>
<evidence type="ECO:0000259" key="8">
    <source>
        <dbReference type="Pfam" id="PF18122"/>
    </source>
</evidence>
<reference evidence="10 11" key="1">
    <citation type="journal article" date="2018" name="Evol. Lett.">
        <title>Horizontal gene cluster transfer increased hallucinogenic mushroom diversity.</title>
        <authorList>
            <person name="Reynolds H.T."/>
            <person name="Vijayakumar V."/>
            <person name="Gluck-Thaler E."/>
            <person name="Korotkin H.B."/>
            <person name="Matheny P.B."/>
            <person name="Slot J.C."/>
        </authorList>
    </citation>
    <scope>NUCLEOTIDE SEQUENCE [LARGE SCALE GENOMIC DNA]</scope>
    <source>
        <strain evidence="10 11">2631</strain>
    </source>
</reference>
<evidence type="ECO:0000259" key="9">
    <source>
        <dbReference type="Pfam" id="PF21282"/>
    </source>
</evidence>
<dbReference type="Pfam" id="PF21282">
    <property type="entry name" value="APC1_3rd"/>
    <property type="match status" value="1"/>
</dbReference>
<keyword evidence="5" id="KW-0131">Cell cycle</keyword>
<evidence type="ECO:0000256" key="1">
    <source>
        <dbReference type="ARBA" id="ARBA00010547"/>
    </source>
</evidence>
<proteinExistence type="inferred from homology"/>
<dbReference type="GO" id="GO:0070979">
    <property type="term" value="P:protein K11-linked ubiquitination"/>
    <property type="evidence" value="ECO:0007669"/>
    <property type="project" value="TreeGrafter"/>
</dbReference>
<keyword evidence="3" id="KW-0677">Repeat</keyword>
<evidence type="ECO:0000256" key="3">
    <source>
        <dbReference type="ARBA" id="ARBA00022737"/>
    </source>
</evidence>
<protein>
    <submittedName>
        <fullName evidence="10">Uncharacterized protein</fullName>
    </submittedName>
</protein>
<dbReference type="InterPro" id="IPR024990">
    <property type="entry name" value="Apc1"/>
</dbReference>
<dbReference type="GO" id="GO:0007091">
    <property type="term" value="P:metaphase/anaphase transition of mitotic cell cycle"/>
    <property type="evidence" value="ECO:0007669"/>
    <property type="project" value="TreeGrafter"/>
</dbReference>
<dbReference type="PANTHER" id="PTHR12827:SF3">
    <property type="entry name" value="ANAPHASE-PROMOTING COMPLEX SUBUNIT 1"/>
    <property type="match status" value="1"/>
</dbReference>
<dbReference type="InterPro" id="IPR048971">
    <property type="entry name" value="Apc1_3rd"/>
</dbReference>
<dbReference type="OrthoDB" id="26401at2759"/>
<dbReference type="GO" id="GO:0005680">
    <property type="term" value="C:anaphase-promoting complex"/>
    <property type="evidence" value="ECO:0007669"/>
    <property type="project" value="InterPro"/>
</dbReference>
<keyword evidence="2" id="KW-0132">Cell division</keyword>
<dbReference type="STRING" id="93625.A0A409XHM9"/>
<evidence type="ECO:0000313" key="10">
    <source>
        <dbReference type="EMBL" id="PPQ90258.1"/>
    </source>
</evidence>
<evidence type="ECO:0000256" key="4">
    <source>
        <dbReference type="ARBA" id="ARBA00022776"/>
    </source>
</evidence>
<evidence type="ECO:0000256" key="2">
    <source>
        <dbReference type="ARBA" id="ARBA00022618"/>
    </source>
</evidence>
<organism evidence="10 11">
    <name type="scientific">Psilocybe cyanescens</name>
    <dbReference type="NCBI Taxonomy" id="93625"/>
    <lineage>
        <taxon>Eukaryota</taxon>
        <taxon>Fungi</taxon>
        <taxon>Dikarya</taxon>
        <taxon>Basidiomycota</taxon>
        <taxon>Agaricomycotina</taxon>
        <taxon>Agaricomycetes</taxon>
        <taxon>Agaricomycetidae</taxon>
        <taxon>Agaricales</taxon>
        <taxon>Agaricineae</taxon>
        <taxon>Strophariaceae</taxon>
        <taxon>Psilocybe</taxon>
    </lineage>
</organism>
<feature type="region of interest" description="Disordered" evidence="6">
    <location>
        <begin position="406"/>
        <end position="426"/>
    </location>
</feature>
<comment type="caution">
    <text evidence="10">The sequence shown here is derived from an EMBL/GenBank/DDBJ whole genome shotgun (WGS) entry which is preliminary data.</text>
</comment>
<feature type="domain" description="Anaphase-promoting complex subunit 1 N-terminal" evidence="7">
    <location>
        <begin position="63"/>
        <end position="208"/>
    </location>
</feature>
<dbReference type="GO" id="GO:0031145">
    <property type="term" value="P:anaphase-promoting complex-dependent catabolic process"/>
    <property type="evidence" value="ECO:0007669"/>
    <property type="project" value="TreeGrafter"/>
</dbReference>
<name>A0A409XHM9_PSICY</name>
<dbReference type="InterPro" id="IPR041221">
    <property type="entry name" value="APC1_C"/>
</dbReference>
<accession>A0A409XHM9</accession>
<dbReference type="InterPro" id="IPR011989">
    <property type="entry name" value="ARM-like"/>
</dbReference>
<sequence length="1968" mass="218845">MPPIIVSAQGPPASSAHRFLAEHSEPSNPLPDDSPLLQAIKIALRGPGAENDDSIHTATHFTGTNEKEPELTWDKHTAVLSYGAVIIKRWSFKQEGELIQWACIGELEQVIQNNPSSSATAASFANVESLPPHPDGRETFGPFARAKRARKFNFGHPETVPAVFIFLRSIGKIYLLNGVDYTFSLPFVVRKAWPISPHGVMIQRVLEPSELIEAEATGDDVLPTIFTVTSALSEAAAVGLTSGILGPTPNTLPTLKDEDEHSSKPLKSIPPTEMTIWVSHCSIVADVRVVVTVNVEKRLLSIWQYVYIKPKDTPQPLTRQKSRAPPAAAASKRQSTSGLASRRTSAMFDGVSDRRERIQPMSPSVRSHEPVIGGDIFELPDMPPLSSLPGMAPSLSTTTTMASLVSGTQTSQRVPIGKPRRNSLSRNDLSTTMDRMVLGGRLDSDNMLAPIEHGRMKAAFWMQNMFTWPISEEDAEAWRGITVSLFDDRFDGTKSRCLMSISLPKTQTLAIFTIAQLPDRTMEVTPTMEIPALSATSLRATRGNVWDLLVVKPFGHLSLYTHGLSEIPVQLQQNNRASGEEDLEMGMDMPIGYLGPHGQVVSASESQWGTTTLTYEDGYRSCVTFDIFPEDKLVIECFQLLALILPTEITFEIHRLFLEKWSACSWSTAENVEFECFSTSLYTIFGLDFAVKPVPSDPWLRLAASKSHEHFAEDPALRFLRRPPNIPPARPVHRPEAPHKLLAPLLYGLHTLAEHLRLLVPRQHDLLRFAPVVCRIAVLVRPEWADYWKRLIPDVMSSWPLPLGPQAEYLDDRIPVWPPDLSAILYGRVSTPDWKVPWHDVQHIVTRFSITPSLEYGVCDPLQELHELSLLYNTLSDGKITDSQKRAENVIYQMVAQNGGQDVSSSLPLGIAAPLREAARTCQLAPPSNWPLEAYRAIGRNDLAASAQQNPEVFITDGYKSRKEFVNPSTAPETIGEIAAEVRTLAAELDGATGVELNLKEFTDIRFGLDRRLDEVARMLCSAVVPSVKILDRPELSEHDQTKEHQNQVVRIAERTFALPYGRAMFTFGSIPVVKREAYAIPKIEYNVRFQPSNILVTPEPGKIATDSISWGEFHNGVAAGLRISPSALGVDSSWIAFNKPIDLTPEHAGFLLALGLTGHLKEMMTWSTFSYLTPKHDLTSIGVLLGMAAANIGTSNQHVTKLLAVHTPAMLPTPNVDINVPLITQTAGLFGTGLIYLGTRNRRMAEVCLGQVSRRDLVQPDLSNEHREAYTYASAFAFGMIMLGKGTAIPADLIILKRLGTLIHGDADALMGKHSRNPFDINLTSPAATMALGLMYLRTNRKDVADILTIPDTVVSLNAIQPNFLLIRTIARSLIMWDNVVPSNDWLIRQIPRTIINSIESRSKEGGNTIDDAMELAYYNIIAGGCFVVGLKYAGTARQEAYQMIVKHFDHFSRMAYARPAFDHKIKRSAVRDGLNLISIALSMVMAGTGEITCLRRLRYAYGMSQQLLYHHGFKYGVHVATHMSLGLLFLGGGRYTLGTSDAAIACMVVAFFPRFNHVSSDNRSFLQALRHMWVLAVEPRCLIARDVDTNEVVYLPVKIKMQEGDTVEHTQLISPTLIPDMDKLMSVRVDTPRYWPFYLDTSAHPRHKETLLQSQTLYVKRRTAFLSYTEDPRGSRSLFVRSGSSSGDAATLDFPQLTDTKTHPAGDLSEFISSFSNNVLFLAFADHFSRAEDAGETHDERLFHTYCHAALLDSILQDKPQTLQSHLTLYYYRNMSPKSRYFHLRLQDLRFAADFYTKVYERRFSGRTENNARPSLIRDTTVQGVLHALDRKLDAVRILPGFSRYMGHYARGEMLPGPEIGPIIDMGLDIYGQEIDTESMERYLAWYLLRNGVPVSTLLVVLRQLARDAHTQCLGAPPPEGTTDVQGLDLGIREVLHATGARMTTALGSGWSVRSLNEIIEAWKIA</sequence>
<dbReference type="Pfam" id="PF12859">
    <property type="entry name" value="ANAPC1"/>
    <property type="match status" value="1"/>
</dbReference>
<comment type="similarity">
    <text evidence="1">Belongs to the APC1 family.</text>
</comment>
<dbReference type="PANTHER" id="PTHR12827">
    <property type="entry name" value="MEIOTIC CHECKPOINT REGULATOR TSG24 FAMILY MEMBER"/>
    <property type="match status" value="1"/>
</dbReference>
<dbReference type="EMBL" id="NHYD01001659">
    <property type="protein sequence ID" value="PPQ90258.1"/>
    <property type="molecule type" value="Genomic_DNA"/>
</dbReference>
<dbReference type="FunCoup" id="A0A409XHM9">
    <property type="interactions" value="635"/>
</dbReference>
<feature type="domain" description="Anaphase-promoting complex subunit 1 beta-sandwich" evidence="9">
    <location>
        <begin position="1582"/>
        <end position="1664"/>
    </location>
</feature>
<evidence type="ECO:0000313" key="11">
    <source>
        <dbReference type="Proteomes" id="UP000283269"/>
    </source>
</evidence>
<feature type="region of interest" description="Disordered" evidence="6">
    <location>
        <begin position="314"/>
        <end position="353"/>
    </location>
</feature>